<organism evidence="1 2">
    <name type="scientific">Flavobacterium suncheonense GH29-5 = DSM 17707</name>
    <dbReference type="NCBI Taxonomy" id="1121899"/>
    <lineage>
        <taxon>Bacteria</taxon>
        <taxon>Pseudomonadati</taxon>
        <taxon>Bacteroidota</taxon>
        <taxon>Flavobacteriia</taxon>
        <taxon>Flavobacteriales</taxon>
        <taxon>Flavobacteriaceae</taxon>
        <taxon>Flavobacterium</taxon>
    </lineage>
</organism>
<dbReference type="Proteomes" id="UP000030121">
    <property type="component" value="Unassembled WGS sequence"/>
</dbReference>
<accession>A0A0A2M8P7</accession>
<dbReference type="AlphaFoldDB" id="A0A0A2M8P7"/>
<reference evidence="1 2" key="1">
    <citation type="submission" date="2013-09" db="EMBL/GenBank/DDBJ databases">
        <authorList>
            <person name="Zeng Z."/>
            <person name="Chen C."/>
        </authorList>
    </citation>
    <scope>NUCLEOTIDE SEQUENCE [LARGE SCALE GENOMIC DNA]</scope>
    <source>
        <strain evidence="1 2">GH29-5</strain>
    </source>
</reference>
<protein>
    <submittedName>
        <fullName evidence="1">Uncharacterized protein</fullName>
    </submittedName>
</protein>
<comment type="caution">
    <text evidence="1">The sequence shown here is derived from an EMBL/GenBank/DDBJ whole genome shotgun (WGS) entry which is preliminary data.</text>
</comment>
<keyword evidence="2" id="KW-1185">Reference proteome</keyword>
<dbReference type="RefSeq" id="WP_026980588.1">
    <property type="nucleotide sequence ID" value="NZ_AUCZ01000010.1"/>
</dbReference>
<dbReference type="EMBL" id="JRLW01000012">
    <property type="protein sequence ID" value="KGO89052.1"/>
    <property type="molecule type" value="Genomic_DNA"/>
</dbReference>
<proteinExistence type="predicted"/>
<gene>
    <name evidence="1" type="ORF">Q764_09670</name>
</gene>
<evidence type="ECO:0000313" key="2">
    <source>
        <dbReference type="Proteomes" id="UP000030121"/>
    </source>
</evidence>
<sequence>MDSGYRLFANFNFSDGLNLLRNLEHNTPPSNLYKLTLTVFSIGIGQNCVWKAIRMHECNDLLQTLDVEP</sequence>
<evidence type="ECO:0000313" key="1">
    <source>
        <dbReference type="EMBL" id="KGO89052.1"/>
    </source>
</evidence>
<name>A0A0A2M8P7_9FLAO</name>